<evidence type="ECO:0000256" key="6">
    <source>
        <dbReference type="ARBA" id="ARBA00022840"/>
    </source>
</evidence>
<dbReference type="EC" id="2.7.11.1" evidence="1"/>
<evidence type="ECO:0000256" key="1">
    <source>
        <dbReference type="ARBA" id="ARBA00012513"/>
    </source>
</evidence>
<comment type="catalytic activity">
    <reaction evidence="7">
        <text>L-threonyl-[protein] + ATP = O-phospho-L-threonyl-[protein] + ADP + H(+)</text>
        <dbReference type="Rhea" id="RHEA:46608"/>
        <dbReference type="Rhea" id="RHEA-COMP:11060"/>
        <dbReference type="Rhea" id="RHEA-COMP:11605"/>
        <dbReference type="ChEBI" id="CHEBI:15378"/>
        <dbReference type="ChEBI" id="CHEBI:30013"/>
        <dbReference type="ChEBI" id="CHEBI:30616"/>
        <dbReference type="ChEBI" id="CHEBI:61977"/>
        <dbReference type="ChEBI" id="CHEBI:456216"/>
        <dbReference type="EC" id="2.7.11.1"/>
    </reaction>
</comment>
<evidence type="ECO:0000256" key="5">
    <source>
        <dbReference type="ARBA" id="ARBA00022777"/>
    </source>
</evidence>
<reference evidence="9 10" key="1">
    <citation type="journal article" date="2013" name="BMC Genomics">
        <title>The miniature genome of a carnivorous plant Genlisea aurea contains a low number of genes and short non-coding sequences.</title>
        <authorList>
            <person name="Leushkin E.V."/>
            <person name="Sutormin R.A."/>
            <person name="Nabieva E.R."/>
            <person name="Penin A.A."/>
            <person name="Kondrashov A.S."/>
            <person name="Logacheva M.D."/>
        </authorList>
    </citation>
    <scope>NUCLEOTIDE SEQUENCE [LARGE SCALE GENOMIC DNA]</scope>
</reference>
<dbReference type="Proteomes" id="UP000015453">
    <property type="component" value="Unassembled WGS sequence"/>
</dbReference>
<keyword evidence="2" id="KW-0723">Serine/threonine-protein kinase</keyword>
<dbReference type="GO" id="GO:0004674">
    <property type="term" value="F:protein serine/threonine kinase activity"/>
    <property type="evidence" value="ECO:0007669"/>
    <property type="project" value="UniProtKB-KW"/>
</dbReference>
<dbReference type="GO" id="GO:0005524">
    <property type="term" value="F:ATP binding"/>
    <property type="evidence" value="ECO:0007669"/>
    <property type="project" value="UniProtKB-KW"/>
</dbReference>
<keyword evidence="5" id="KW-0418">Kinase</keyword>
<evidence type="ECO:0000256" key="2">
    <source>
        <dbReference type="ARBA" id="ARBA00022527"/>
    </source>
</evidence>
<dbReference type="PANTHER" id="PTHR22983">
    <property type="entry name" value="PROTEIN KINASE RELATED"/>
    <property type="match status" value="1"/>
</dbReference>
<evidence type="ECO:0000256" key="3">
    <source>
        <dbReference type="ARBA" id="ARBA00022679"/>
    </source>
</evidence>
<sequence length="745" mass="78781">KNRNIQCIPVETHSNEANIGKDQSKEEFPGFPSQQRGAELSGSCQMLEQLENNSCSAKGAKIIGQDNKALTAVLLPLKKFTDGFQSSCWDQDFATLNQSIRILSNLISAGAIESRGTLDELINELLTFISSLAQAKLSGINDLIAKSFSVVKKLLDHYRGSLGDPALGYWVALSGLLSQVVHCNDESSGRVLNECTACVGVMLSLVANCIRASFVGTDAETDASPVSSSANKIALRIFDHAKSSGILDCLCLCLESSGSCLLSGSTSLLRSACEACSGIWSLLEASEILSGKASAVFPINIFRNPPIPRLDSNGRHGVETTQSEEVTDVVTKAFLKSRAIQVAVYSCLHQRHEVGLNAALQLILRCCIRSDAIASVLCGLPSKLPAATVVSGGGDGTVVSEIFSMLSSCAVSNKSNATDSGSDGTKHRVVDTRFLVMNSCLVLAAAAHSLRLSGRASAVFMLTNSSKKQFARLSVLAHHFSSDERMQSSMQASSAASMLALASILSLEKGTPVENAIFEMALPLIPRTATLCDHLRDPSVVENIVSPCLLKGILPSRHGIRDGSVGVLDARLNWGGPLAVQQLCASGVPQLLVDLLSSDGVSSASSSRNQVGLSPPGIVWTISCICQCLSGGISTFRTILLRKEHVRCIVDLISVAHLKLVRSWTGPGGGKYGVKEIVNAVVDLLAFPFVAIQSAPDLPSANASVNGGSLLNVGSPGAKVCSEDKDVLKTIRSSMKKYIQILLEV</sequence>
<keyword evidence="3" id="KW-0808">Transferase</keyword>
<evidence type="ECO:0000256" key="7">
    <source>
        <dbReference type="ARBA" id="ARBA00047899"/>
    </source>
</evidence>
<organism evidence="9 10">
    <name type="scientific">Genlisea aurea</name>
    <dbReference type="NCBI Taxonomy" id="192259"/>
    <lineage>
        <taxon>Eukaryota</taxon>
        <taxon>Viridiplantae</taxon>
        <taxon>Streptophyta</taxon>
        <taxon>Embryophyta</taxon>
        <taxon>Tracheophyta</taxon>
        <taxon>Spermatophyta</taxon>
        <taxon>Magnoliopsida</taxon>
        <taxon>eudicotyledons</taxon>
        <taxon>Gunneridae</taxon>
        <taxon>Pentapetalae</taxon>
        <taxon>asterids</taxon>
        <taxon>lamiids</taxon>
        <taxon>Lamiales</taxon>
        <taxon>Lentibulariaceae</taxon>
        <taxon>Genlisea</taxon>
    </lineage>
</organism>
<gene>
    <name evidence="9" type="ORF">M569_02293</name>
</gene>
<accession>S8CZG9</accession>
<keyword evidence="10" id="KW-1185">Reference proteome</keyword>
<feature type="non-terminal residue" evidence="9">
    <location>
        <position position="1"/>
    </location>
</feature>
<protein>
    <recommendedName>
        <fullName evidence="1">non-specific serine/threonine protein kinase</fullName>
        <ecNumber evidence="1">2.7.11.1</ecNumber>
    </recommendedName>
</protein>
<comment type="catalytic activity">
    <reaction evidence="8">
        <text>L-seryl-[protein] + ATP = O-phospho-L-seryl-[protein] + ADP + H(+)</text>
        <dbReference type="Rhea" id="RHEA:17989"/>
        <dbReference type="Rhea" id="RHEA-COMP:9863"/>
        <dbReference type="Rhea" id="RHEA-COMP:11604"/>
        <dbReference type="ChEBI" id="CHEBI:15378"/>
        <dbReference type="ChEBI" id="CHEBI:29999"/>
        <dbReference type="ChEBI" id="CHEBI:30616"/>
        <dbReference type="ChEBI" id="CHEBI:83421"/>
        <dbReference type="ChEBI" id="CHEBI:456216"/>
        <dbReference type="EC" id="2.7.11.1"/>
    </reaction>
</comment>
<name>S8CZG9_9LAMI</name>
<keyword evidence="4" id="KW-0547">Nucleotide-binding</keyword>
<evidence type="ECO:0000256" key="8">
    <source>
        <dbReference type="ARBA" id="ARBA00048679"/>
    </source>
</evidence>
<dbReference type="GO" id="GO:0005737">
    <property type="term" value="C:cytoplasm"/>
    <property type="evidence" value="ECO:0007669"/>
    <property type="project" value="UniProtKB-ARBA"/>
</dbReference>
<feature type="non-terminal residue" evidence="9">
    <location>
        <position position="745"/>
    </location>
</feature>
<dbReference type="AlphaFoldDB" id="S8CZG9"/>
<evidence type="ECO:0000313" key="10">
    <source>
        <dbReference type="Proteomes" id="UP000015453"/>
    </source>
</evidence>
<dbReference type="EMBL" id="AUSU01000828">
    <property type="protein sequence ID" value="EPS72465.1"/>
    <property type="molecule type" value="Genomic_DNA"/>
</dbReference>
<comment type="caution">
    <text evidence="9">The sequence shown here is derived from an EMBL/GenBank/DDBJ whole genome shotgun (WGS) entry which is preliminary data.</text>
</comment>
<dbReference type="PANTHER" id="PTHR22983:SF6">
    <property type="entry name" value="SERINE_THREONINE-PROTEIN KINASE 36"/>
    <property type="match status" value="1"/>
</dbReference>
<keyword evidence="6" id="KW-0067">ATP-binding</keyword>
<evidence type="ECO:0000313" key="9">
    <source>
        <dbReference type="EMBL" id="EPS72465.1"/>
    </source>
</evidence>
<proteinExistence type="predicted"/>
<dbReference type="OrthoDB" id="266718at2759"/>
<evidence type="ECO:0000256" key="4">
    <source>
        <dbReference type="ARBA" id="ARBA00022741"/>
    </source>
</evidence>